<name>A0A2G5FBQ3_AQUCA</name>
<evidence type="ECO:0000313" key="4">
    <source>
        <dbReference type="Proteomes" id="UP000230069"/>
    </source>
</evidence>
<reference evidence="3 4" key="1">
    <citation type="submission" date="2017-09" db="EMBL/GenBank/DDBJ databases">
        <title>WGS assembly of Aquilegia coerulea Goldsmith.</title>
        <authorList>
            <person name="Hodges S."/>
            <person name="Kramer E."/>
            <person name="Nordborg M."/>
            <person name="Tomkins J."/>
            <person name="Borevitz J."/>
            <person name="Derieg N."/>
            <person name="Yan J."/>
            <person name="Mihaltcheva S."/>
            <person name="Hayes R.D."/>
            <person name="Rokhsar D."/>
        </authorList>
    </citation>
    <scope>NUCLEOTIDE SEQUENCE [LARGE SCALE GENOMIC DNA]</scope>
    <source>
        <strain evidence="4">cv. Goldsmith</strain>
    </source>
</reference>
<accession>A0A2G5FBQ3</accession>
<dbReference type="Pfam" id="PF14291">
    <property type="entry name" value="DUF4371"/>
    <property type="match status" value="1"/>
</dbReference>
<dbReference type="SUPFAM" id="SSF53098">
    <property type="entry name" value="Ribonuclease H-like"/>
    <property type="match status" value="1"/>
</dbReference>
<organism evidence="3 4">
    <name type="scientific">Aquilegia coerulea</name>
    <name type="common">Rocky mountain columbine</name>
    <dbReference type="NCBI Taxonomy" id="218851"/>
    <lineage>
        <taxon>Eukaryota</taxon>
        <taxon>Viridiplantae</taxon>
        <taxon>Streptophyta</taxon>
        <taxon>Embryophyta</taxon>
        <taxon>Tracheophyta</taxon>
        <taxon>Spermatophyta</taxon>
        <taxon>Magnoliopsida</taxon>
        <taxon>Ranunculales</taxon>
        <taxon>Ranunculaceae</taxon>
        <taxon>Thalictroideae</taxon>
        <taxon>Aquilegia</taxon>
    </lineage>
</organism>
<feature type="region of interest" description="Disordered" evidence="1">
    <location>
        <begin position="1"/>
        <end position="58"/>
    </location>
</feature>
<dbReference type="InParanoid" id="A0A2G5FBQ3"/>
<evidence type="ECO:0000313" key="3">
    <source>
        <dbReference type="EMBL" id="PIA65451.1"/>
    </source>
</evidence>
<gene>
    <name evidence="3" type="ORF">AQUCO_00100741v1</name>
</gene>
<dbReference type="InterPro" id="IPR025398">
    <property type="entry name" value="DUF4371"/>
</dbReference>
<dbReference type="AlphaFoldDB" id="A0A2G5FBQ3"/>
<proteinExistence type="predicted"/>
<sequence>MSNPHQTPKLTKPRKTIDSFFKPKDGAKRDVASISEVEPTCAKNEDRPSKTPRFVPETPKLTPNAPSIILEEVDLTISFERDPGLRISIWKYPVNKCDEVRRAYLKMGPYKLPNNYLFPLTWCTSQNRGFCFTWYEKHSWLEYSPTTDKAYCFPCFLFETNPLKCRADGFNSWKGVNNGAKCSFLTHVGGPCSPHMSAVRSCEDLMKASQHVNNLVIPQSKEDVMKNRCAFRGRDETVTSENRGNFIELVKFSARCNTEVASVVLENAPKNAMYISHSIQKEVLHIMAEMVRKKIREEVGDEKFCILVDEAQDNSTREQMAIVFRFVDDGGLVRERFLAIVGVVDTKAITLKKEISNVLACSNLHVCHMRGQGYDGASNMRGAWNGLQALFLKESPCAYYIHCFAHRLQLALVVASKDTQDCKSELQSAQEYEVAKLLATGDIQTGKKANQIGNLQRAGATRWSSHFAYVSRLIEMYNATSTVLESITRTGSTNFMRGEAKGANIQMGIFEFVFILHLMHKTMGITNVLCQALQEKTQDILNGDDITIRHHYHFDLFIVVIDHRLMELNHRFTDDAMELLKLSSAFDPRDAYKSFNINDICTLAEKYYPQDFTKQEINILRTTTERAFSAMKLIKTLLLNKMDDEFLADLMLLHIKREYAKELNLDTVIKEFEAVSRRVQFH</sequence>
<feature type="compositionally biased region" description="Basic and acidic residues" evidence="1">
    <location>
        <begin position="15"/>
        <end position="31"/>
    </location>
</feature>
<dbReference type="OrthoDB" id="1922832at2759"/>
<dbReference type="SMART" id="SM00597">
    <property type="entry name" value="ZnF_TTF"/>
    <property type="match status" value="1"/>
</dbReference>
<protein>
    <recommendedName>
        <fullName evidence="2">TTF-type domain-containing protein</fullName>
    </recommendedName>
</protein>
<dbReference type="InterPro" id="IPR006580">
    <property type="entry name" value="Znf_TTF"/>
</dbReference>
<dbReference type="PANTHER" id="PTHR45749:SF37">
    <property type="entry name" value="OS05G0311600 PROTEIN"/>
    <property type="match status" value="1"/>
</dbReference>
<feature type="domain" description="TTF-type" evidence="2">
    <location>
        <begin position="126"/>
        <end position="223"/>
    </location>
</feature>
<dbReference type="STRING" id="218851.A0A2G5FBQ3"/>
<dbReference type="EMBL" id="KZ305018">
    <property type="protein sequence ID" value="PIA65451.1"/>
    <property type="molecule type" value="Genomic_DNA"/>
</dbReference>
<dbReference type="PANTHER" id="PTHR45749">
    <property type="match status" value="1"/>
</dbReference>
<dbReference type="Proteomes" id="UP000230069">
    <property type="component" value="Unassembled WGS sequence"/>
</dbReference>
<evidence type="ECO:0000259" key="2">
    <source>
        <dbReference type="SMART" id="SM00597"/>
    </source>
</evidence>
<evidence type="ECO:0000256" key="1">
    <source>
        <dbReference type="SAM" id="MobiDB-lite"/>
    </source>
</evidence>
<dbReference type="InterPro" id="IPR012337">
    <property type="entry name" value="RNaseH-like_sf"/>
</dbReference>
<keyword evidence="4" id="KW-1185">Reference proteome</keyword>